<dbReference type="EMBL" id="CAXLJL010000112">
    <property type="protein sequence ID" value="CAL5131860.1"/>
    <property type="molecule type" value="Genomic_DNA"/>
</dbReference>
<dbReference type="InterPro" id="IPR006797">
    <property type="entry name" value="PRELI/MSF1_dom"/>
</dbReference>
<dbReference type="PROSITE" id="PS50904">
    <property type="entry name" value="PRELI_MSF1"/>
    <property type="match status" value="1"/>
</dbReference>
<dbReference type="AlphaFoldDB" id="A0AAV2T549"/>
<accession>A0AAV2T549</accession>
<feature type="domain" description="PRELI/MSF1" evidence="1">
    <location>
        <begin position="1"/>
        <end position="173"/>
    </location>
</feature>
<dbReference type="InterPro" id="IPR037365">
    <property type="entry name" value="Slowmo/Ups"/>
</dbReference>
<evidence type="ECO:0000259" key="1">
    <source>
        <dbReference type="PROSITE" id="PS50904"/>
    </source>
</evidence>
<comment type="caution">
    <text evidence="2">The sequence shown here is derived from an EMBL/GenBank/DDBJ whole genome shotgun (WGS) entry which is preliminary data.</text>
</comment>
<dbReference type="Proteomes" id="UP001497525">
    <property type="component" value="Unassembled WGS sequence"/>
</dbReference>
<organism evidence="2 3">
    <name type="scientific">Calicophoron daubneyi</name>
    <name type="common">Rumen fluke</name>
    <name type="synonym">Paramphistomum daubneyi</name>
    <dbReference type="NCBI Taxonomy" id="300641"/>
    <lineage>
        <taxon>Eukaryota</taxon>
        <taxon>Metazoa</taxon>
        <taxon>Spiralia</taxon>
        <taxon>Lophotrochozoa</taxon>
        <taxon>Platyhelminthes</taxon>
        <taxon>Trematoda</taxon>
        <taxon>Digenea</taxon>
        <taxon>Plagiorchiida</taxon>
        <taxon>Pronocephalata</taxon>
        <taxon>Paramphistomoidea</taxon>
        <taxon>Paramphistomidae</taxon>
        <taxon>Calicophoron</taxon>
    </lineage>
</organism>
<name>A0AAV2T549_CALDB</name>
<protein>
    <recommendedName>
        <fullName evidence="1">PRELI/MSF1 domain-containing protein</fullName>
    </recommendedName>
</protein>
<dbReference type="GO" id="GO:0005758">
    <property type="term" value="C:mitochondrial intermembrane space"/>
    <property type="evidence" value="ECO:0007669"/>
    <property type="project" value="InterPro"/>
</dbReference>
<gene>
    <name evidence="2" type="ORF">CDAUBV1_LOCUS4399</name>
</gene>
<dbReference type="PANTHER" id="PTHR11158">
    <property type="entry name" value="MSF1/PX19 RELATED"/>
    <property type="match status" value="1"/>
</dbReference>
<evidence type="ECO:0000313" key="2">
    <source>
        <dbReference type="EMBL" id="CAL5131860.1"/>
    </source>
</evidence>
<proteinExistence type="predicted"/>
<sequence length="221" mass="25465">MPLSVWQTLGFSWDFVVSLYWDKYPNPQSKHVLTEDVIERRLLPGWKLYTKRLMVKRSFGSIPGWLRRLIGGARELIVEESIVDMGSRRFEVVTRNVGTFTRYATILEYCLYSPSTSVSTDTTIFRALHVDVGSNHTLRYPITYFLSRRYPSKAKSALVGFEWVCQLHKGKTLQTTEGFNHVKVADAIRNAAKTRTREAREFASSALPRVVQADTRRLNEN</sequence>
<dbReference type="Pfam" id="PF04707">
    <property type="entry name" value="PRELI"/>
    <property type="match status" value="1"/>
</dbReference>
<reference evidence="2" key="1">
    <citation type="submission" date="2024-06" db="EMBL/GenBank/DDBJ databases">
        <authorList>
            <person name="Liu X."/>
            <person name="Lenzi L."/>
            <person name="Haldenby T S."/>
            <person name="Uol C."/>
        </authorList>
    </citation>
    <scope>NUCLEOTIDE SEQUENCE</scope>
</reference>
<evidence type="ECO:0000313" key="3">
    <source>
        <dbReference type="Proteomes" id="UP001497525"/>
    </source>
</evidence>